<evidence type="ECO:0000313" key="2">
    <source>
        <dbReference type="Proteomes" id="UP000059188"/>
    </source>
</evidence>
<dbReference type="InterPro" id="IPR027443">
    <property type="entry name" value="IPNS-like_sf"/>
</dbReference>
<dbReference type="PANTHER" id="PTHR30613">
    <property type="entry name" value="UNCHARACTERIZED PROTEIN YBIU-RELATED"/>
    <property type="match status" value="1"/>
</dbReference>
<dbReference type="STRING" id="1108050.A0A0B7FXS4"/>
<keyword evidence="2" id="KW-1185">Reference proteome</keyword>
<dbReference type="AlphaFoldDB" id="A0A0B7FXS4"/>
<evidence type="ECO:0000313" key="1">
    <source>
        <dbReference type="EMBL" id="CEL61654.1"/>
    </source>
</evidence>
<dbReference type="EMBL" id="LN679105">
    <property type="protein sequence ID" value="CEL61654.1"/>
    <property type="molecule type" value="Genomic_DNA"/>
</dbReference>
<proteinExistence type="predicted"/>
<dbReference type="PANTHER" id="PTHR30613:SF1">
    <property type="entry name" value="DUF1479 DOMAIN PROTEIN (AFU_ORTHOLOGUE AFUA_5G09280)"/>
    <property type="match status" value="1"/>
</dbReference>
<evidence type="ECO:0008006" key="3">
    <source>
        <dbReference type="Google" id="ProtNLM"/>
    </source>
</evidence>
<accession>A0A0B7FXS4</accession>
<dbReference type="OrthoDB" id="8249012at2759"/>
<sequence>MLRNLVLARSSLSLSQCLRLSIARRHLATEAQSQNGRGQKQEGDISAIFPSLSGIVHEALPPRFSQLKKDLISTTEARDRLVAGWLDLLSALREGVAELQAKGNVAIPEVSYAEIEKGGKIWQEEVRKRGSVVVRDVVDDVEALGWKQQILEYVKANPEVKGFPADNKQVFELYWSRPQVLARSHPNLLKTTKSILSLFKAEPEDEVSLSIPLSYADRLRIRLPGDAKFALGPHIDGGGLERWEDVEYRKCYSEILAGNWREFDPFKIGPRLKANSDLYHAPNQCSVLRGFQGWLALSETGPSEGTLRTYPLLRESVAYVIMRPFFRPCTPILTSSPSLDELSPSNWVMDLENTEFPGAVPGSGQELNSITHPHLMLDKGGMVSMRPVKPGDMVLWHCDGIHSVESKHAGKGDSSVFYIPAVPLTVHNAQYLASQRNTLVSGYPAPDFPGGNGESTFVGPQRGGMGDVKGSLARRAMGLEKFAESDGMMEGERKVLRRANAVLGF</sequence>
<name>A0A0B7FXS4_THACB</name>
<dbReference type="Gene3D" id="2.60.120.330">
    <property type="entry name" value="B-lactam Antibiotic, Isopenicillin N Synthase, Chain"/>
    <property type="match status" value="1"/>
</dbReference>
<dbReference type="Proteomes" id="UP000059188">
    <property type="component" value="Unassembled WGS sequence"/>
</dbReference>
<dbReference type="InterPro" id="IPR010856">
    <property type="entry name" value="Gig2-like"/>
</dbReference>
<dbReference type="SUPFAM" id="SSF51197">
    <property type="entry name" value="Clavaminate synthase-like"/>
    <property type="match status" value="1"/>
</dbReference>
<reference evidence="1 2" key="1">
    <citation type="submission" date="2014-11" db="EMBL/GenBank/DDBJ databases">
        <authorList>
            <person name="Wibberg Daniel"/>
        </authorList>
    </citation>
    <scope>NUCLEOTIDE SEQUENCE [LARGE SCALE GENOMIC DNA]</scope>
    <source>
        <strain evidence="1">Rhizoctonia solani AG1-IB 7/3/14</strain>
    </source>
</reference>
<organism evidence="1 2">
    <name type="scientific">Thanatephorus cucumeris (strain AG1-IB / isolate 7/3/14)</name>
    <name type="common">Lettuce bottom rot fungus</name>
    <name type="synonym">Rhizoctonia solani</name>
    <dbReference type="NCBI Taxonomy" id="1108050"/>
    <lineage>
        <taxon>Eukaryota</taxon>
        <taxon>Fungi</taxon>
        <taxon>Dikarya</taxon>
        <taxon>Basidiomycota</taxon>
        <taxon>Agaricomycotina</taxon>
        <taxon>Agaricomycetes</taxon>
        <taxon>Cantharellales</taxon>
        <taxon>Ceratobasidiaceae</taxon>
        <taxon>Rhizoctonia</taxon>
        <taxon>Rhizoctonia solani AG-1</taxon>
    </lineage>
</organism>
<dbReference type="Pfam" id="PF07350">
    <property type="entry name" value="Gig2-like"/>
    <property type="match status" value="1"/>
</dbReference>
<protein>
    <recommendedName>
        <fullName evidence="3">DUF1479-domain-containing protein</fullName>
    </recommendedName>
</protein>
<gene>
    <name evidence="1" type="ORF">RSOLAG1IB_04404</name>
</gene>